<reference evidence="3" key="1">
    <citation type="submission" date="2021-05" db="EMBL/GenBank/DDBJ databases">
        <authorList>
            <person name="Tigano A."/>
        </authorList>
    </citation>
    <scope>NUCLEOTIDE SEQUENCE</scope>
</reference>
<dbReference type="PANTHER" id="PTHR22948:SF7">
    <property type="entry name" value="TUDOR DOMAIN-CONTAINING PROTEIN 15"/>
    <property type="match status" value="1"/>
</dbReference>
<protein>
    <submittedName>
        <fullName evidence="3">(Atlantic silverside) hypothetical protein</fullName>
    </submittedName>
</protein>
<keyword evidence="4" id="KW-1185">Reference proteome</keyword>
<dbReference type="InterPro" id="IPR035437">
    <property type="entry name" value="SNase_OB-fold_sf"/>
</dbReference>
<dbReference type="OrthoDB" id="9995375at2759"/>
<evidence type="ECO:0000256" key="1">
    <source>
        <dbReference type="SAM" id="MobiDB-lite"/>
    </source>
</evidence>
<dbReference type="InterPro" id="IPR050621">
    <property type="entry name" value="Tudor_domain_containing"/>
</dbReference>
<name>A0A8S4ASP1_9TELE</name>
<feature type="region of interest" description="Disordered" evidence="1">
    <location>
        <begin position="1660"/>
        <end position="1707"/>
    </location>
</feature>
<dbReference type="Proteomes" id="UP000677803">
    <property type="component" value="Unassembled WGS sequence"/>
</dbReference>
<dbReference type="Gene3D" id="2.30.30.140">
    <property type="match status" value="8"/>
</dbReference>
<organism evidence="3 4">
    <name type="scientific">Menidia menidia</name>
    <name type="common">Atlantic silverside</name>
    <dbReference type="NCBI Taxonomy" id="238744"/>
    <lineage>
        <taxon>Eukaryota</taxon>
        <taxon>Metazoa</taxon>
        <taxon>Chordata</taxon>
        <taxon>Craniata</taxon>
        <taxon>Vertebrata</taxon>
        <taxon>Euteleostomi</taxon>
        <taxon>Actinopterygii</taxon>
        <taxon>Neopterygii</taxon>
        <taxon>Teleostei</taxon>
        <taxon>Neoteleostei</taxon>
        <taxon>Acanthomorphata</taxon>
        <taxon>Ovalentaria</taxon>
        <taxon>Atherinomorphae</taxon>
        <taxon>Atheriniformes</taxon>
        <taxon>Atherinopsidae</taxon>
        <taxon>Menidiinae</taxon>
        <taxon>Menidia</taxon>
    </lineage>
</organism>
<evidence type="ECO:0000313" key="4">
    <source>
        <dbReference type="Proteomes" id="UP000677803"/>
    </source>
</evidence>
<dbReference type="SUPFAM" id="SSF63748">
    <property type="entry name" value="Tudor/PWWP/MBT"/>
    <property type="match status" value="8"/>
</dbReference>
<comment type="caution">
    <text evidence="3">The sequence shown here is derived from an EMBL/GenBank/DDBJ whole genome shotgun (WGS) entry which is preliminary data.</text>
</comment>
<dbReference type="InterPro" id="IPR002999">
    <property type="entry name" value="Tudor"/>
</dbReference>
<feature type="domain" description="Tudor" evidence="2">
    <location>
        <begin position="69"/>
        <end position="127"/>
    </location>
</feature>
<feature type="region of interest" description="Disordered" evidence="1">
    <location>
        <begin position="1396"/>
        <end position="1431"/>
    </location>
</feature>
<feature type="domain" description="Tudor" evidence="2">
    <location>
        <begin position="760"/>
        <end position="819"/>
    </location>
</feature>
<feature type="domain" description="Tudor" evidence="2">
    <location>
        <begin position="977"/>
        <end position="1035"/>
    </location>
</feature>
<feature type="domain" description="Tudor" evidence="2">
    <location>
        <begin position="521"/>
        <end position="579"/>
    </location>
</feature>
<feature type="compositionally biased region" description="Basic and acidic residues" evidence="1">
    <location>
        <begin position="1403"/>
        <end position="1431"/>
    </location>
</feature>
<proteinExistence type="predicted"/>
<sequence length="1890" mass="212798">MSVGFFCRIQDSGQSATCGLWPVELKLTHLDWSPEATLVHFQGQYLTTCELDYNILQREIQNVPKTPVAVGVGEFCLVEDLSSAHWYRGRIQNQNKDKFDVFLIDHGNVLSVDISHVSSCSNDLLILPPKIVCGFLANVLLLQSCSHSVVDYLSSLSGRSIKGFIQAVLPHSIILLEALDINEDLVKHGFARQVDTDTFLFLVEMLTEVSLKKNMKPLPDLITEPTQQFSFKSYTLKGYKDFLSFCGARLSCGTRARVRVTAAVNPGLFYCQKAGVKAELCQLSKELAVICECKTKEHSPKTPEKLGPLCVAKRKDGKWYRGFLLSLPVNSQIRVLFADYGFSEYVKAENVHSLPPRFYSTPIMAFPCSLPSLTDQDQTLKAQQLHLLKVGLLGGILKAQINGFNEQHLYTITFISSEDKQKEEPKSNQKAPSETVNDSERTSPQGGYVCYETVLNQVLDEALDTEEVQVGSAFVGYVEHAQNPHHFWIRTQKRNDEFEEMMDKMTDHFSQIELDEDILINPDVGAMCCALYEKDMHFYRAFVTNTLTHGAEVLFIDFGNVEKVPHMLIKTIPETFASKAAFAVCCTLDNVFPLDDFWSSASCDFFRKIVSNKAVHVRVVEIRNSKLVVDLSEMGSNKTIAELLVQYDLYGDEHLHINPFEEVTATGKCSEDTMSLDNSGTSEHWEESELYENVVKQESDQAEATASLKSLNIKPGFDLAVCCSCINSPSEFWCQPLGTVPDLEKLMDEINQYYSVQNIPLQPGELCCVAKSPHNGRWYRGFITGEEKAHVTVLLVDYGSLIQVKEQSLQAIMPEYVSLEGQAFRCCLHNPTEAADQENCGEWMPDACKLLKDFILSSAGSLNCKVVSQLDVKNKGLCNVVCLYNARTKQNITTTLLEQGVAVETGVSTKHQSEASLESFVYSAFDLCPGGEEQVFITHVSSQCEVYCQLDRNTEIIDELERRISEEIDKMAQPTTRAKVKKLCLAEYMDGNWYRGLAMPTLSPLHLNVFYVDYGNSNICEKNKVLFIPRDCADLLCTPIQAVRFNLASVPKEELCAEAKEWLNEAVLNKLVKAVVCGKREDGSFDVELFDGEMNINEKLKEIILSLLPKPMTALRFAESSSEIKSKFHQTRNKQRPFKCMNVRKEKTSATSTKAFKGKRGKDITQILLRSYKTEAKQQTKSLTNCYAPVKPQRDPKLDQQQDAKQIKHIREAETPRKFSCLPRKILRTGSREKCFVSHLDSASSFFLQLSEDEPAILKMYEQFRSAALRDSLKRPSSFEINDVVLAEFEEDSALYRSVLKTKEDGSRFRVEYVDYGNSAVVLKENIYSLPGEYRSLPRFSIPCSLLNSSLYDSSESFADAVMDKPLMVDFVQRSGLQWHVKVEVLDKDVGLVDTPKSSFSSEDSRLSLPETKEKGRTFEENLREESLRGGPEQEFRGVVSTYEGKNSSPEPLKVHLSTKPKVRTFRAVRRKWTKSTKQRREMRSVQGSRNSNTIVHSVVKVGEVEDGLVLSVQSDGSFYIRLKKTNDLLTALERLVADNVHRCVTVSEYEIARGLECLVQVRLRWLRAVVLHPISDKWKVFLVDHGIVEEVSIVSIRHRHGELMNFPSLALLCKANSASKTWCETLKAKTGTEVRVVFVRRSEFDDLWEVEVLLHRYAQTSPSQNGETTSSSGEPQKQNQEPKEEVSGVPGRIPPPPLASDRRYSTSTATVASPSDFFLVPDHLRHLRDELAAMLDDLPERAPPLPEAHRVPGAGCLWKSDSEQKWRRAEIVGVGGGVSLRLVDLGGYQNLSGRDSSRLRALPVEITNIPMLTCPCVLRGVEPVGGQWTNEATALFQQCLNRRNLQVFFREFVSNSYWKVDVLSDGVYVAKELVDAGYATFMDVLLGLR</sequence>
<evidence type="ECO:0000259" key="2">
    <source>
        <dbReference type="PROSITE" id="PS50304"/>
    </source>
</evidence>
<feature type="region of interest" description="Disordered" evidence="1">
    <location>
        <begin position="420"/>
        <end position="444"/>
    </location>
</feature>
<dbReference type="PANTHER" id="PTHR22948">
    <property type="entry name" value="TUDOR DOMAIN CONTAINING PROTEIN"/>
    <property type="match status" value="1"/>
</dbReference>
<dbReference type="SMART" id="SM00333">
    <property type="entry name" value="TUDOR"/>
    <property type="match status" value="8"/>
</dbReference>
<dbReference type="PROSITE" id="PS50304">
    <property type="entry name" value="TUDOR"/>
    <property type="match status" value="6"/>
</dbReference>
<feature type="domain" description="Tudor" evidence="2">
    <location>
        <begin position="303"/>
        <end position="361"/>
    </location>
</feature>
<feature type="domain" description="Tudor" evidence="2">
    <location>
        <begin position="1278"/>
        <end position="1337"/>
    </location>
</feature>
<dbReference type="EMBL" id="CAJRST010007803">
    <property type="protein sequence ID" value="CAG5897213.1"/>
    <property type="molecule type" value="Genomic_DNA"/>
</dbReference>
<evidence type="ECO:0000313" key="3">
    <source>
        <dbReference type="EMBL" id="CAG5897213.1"/>
    </source>
</evidence>
<dbReference type="Gene3D" id="2.40.50.90">
    <property type="match status" value="4"/>
</dbReference>
<accession>A0A8S4ASP1</accession>
<dbReference type="Pfam" id="PF00567">
    <property type="entry name" value="TUDOR"/>
    <property type="match status" value="8"/>
</dbReference>
<feature type="compositionally biased region" description="Polar residues" evidence="1">
    <location>
        <begin position="1660"/>
        <end position="1674"/>
    </location>
</feature>
<gene>
    <name evidence="3" type="ORF">MMEN_LOCUS8257</name>
</gene>